<dbReference type="PANTHER" id="PTHR24185">
    <property type="entry name" value="CALCIUM-INDEPENDENT PHOSPHOLIPASE A2-GAMMA"/>
    <property type="match status" value="1"/>
</dbReference>
<comment type="caution">
    <text evidence="5">The sequence shown here is derived from an EMBL/GenBank/DDBJ whole genome shotgun (WGS) entry which is preliminary data.</text>
</comment>
<keyword evidence="3" id="KW-0443">Lipid metabolism</keyword>
<dbReference type="GO" id="GO:0016020">
    <property type="term" value="C:membrane"/>
    <property type="evidence" value="ECO:0007669"/>
    <property type="project" value="TreeGrafter"/>
</dbReference>
<dbReference type="AlphaFoldDB" id="A0A1L7SRJ7"/>
<gene>
    <name evidence="5" type="ORF">FMAN_16033</name>
</gene>
<dbReference type="Proteomes" id="UP000184255">
    <property type="component" value="Unassembled WGS sequence"/>
</dbReference>
<keyword evidence="6" id="KW-1185">Reference proteome</keyword>
<dbReference type="EMBL" id="FCQH01000001">
    <property type="protein sequence ID" value="CVK85067.1"/>
    <property type="molecule type" value="Genomic_DNA"/>
</dbReference>
<feature type="domain" description="PNPLA" evidence="4">
    <location>
        <begin position="655"/>
        <end position="823"/>
    </location>
</feature>
<dbReference type="GO" id="GO:0046486">
    <property type="term" value="P:glycerolipid metabolic process"/>
    <property type="evidence" value="ECO:0007669"/>
    <property type="project" value="UniProtKB-ARBA"/>
</dbReference>
<dbReference type="GO" id="GO:0016042">
    <property type="term" value="P:lipid catabolic process"/>
    <property type="evidence" value="ECO:0007669"/>
    <property type="project" value="UniProtKB-KW"/>
</dbReference>
<name>A0A1L7SRJ7_FUSMA</name>
<dbReference type="Gene3D" id="3.40.1090.10">
    <property type="entry name" value="Cytosolic phospholipase A2 catalytic domain"/>
    <property type="match status" value="1"/>
</dbReference>
<protein>
    <recommendedName>
        <fullName evidence="4">PNPLA domain-containing protein</fullName>
    </recommendedName>
</protein>
<dbReference type="RefSeq" id="XP_041677338.1">
    <property type="nucleotide sequence ID" value="XM_041825189.1"/>
</dbReference>
<evidence type="ECO:0000256" key="2">
    <source>
        <dbReference type="ARBA" id="ARBA00022963"/>
    </source>
</evidence>
<dbReference type="GO" id="GO:0047499">
    <property type="term" value="F:calcium-independent phospholipase A2 activity"/>
    <property type="evidence" value="ECO:0007669"/>
    <property type="project" value="TreeGrafter"/>
</dbReference>
<dbReference type="GO" id="GO:0019369">
    <property type="term" value="P:arachidonate metabolic process"/>
    <property type="evidence" value="ECO:0007669"/>
    <property type="project" value="TreeGrafter"/>
</dbReference>
<evidence type="ECO:0000313" key="6">
    <source>
        <dbReference type="Proteomes" id="UP000184255"/>
    </source>
</evidence>
<dbReference type="InterPro" id="IPR016035">
    <property type="entry name" value="Acyl_Trfase/lysoPLipase"/>
</dbReference>
<evidence type="ECO:0000313" key="5">
    <source>
        <dbReference type="EMBL" id="CVK85067.1"/>
    </source>
</evidence>
<accession>A0A1L7SRJ7</accession>
<evidence type="ECO:0000259" key="4">
    <source>
        <dbReference type="Pfam" id="PF01734"/>
    </source>
</evidence>
<keyword evidence="2" id="KW-0442">Lipid degradation</keyword>
<reference evidence="6" key="1">
    <citation type="journal article" date="2016" name="Genome Biol. Evol.">
        <title>Comparative 'omics' of the Fusarium fujikuroi species complex highlights differences in genetic potential and metabolite synthesis.</title>
        <authorList>
            <person name="Niehaus E.-M."/>
            <person name="Muensterkoetter M."/>
            <person name="Proctor R.H."/>
            <person name="Brown D.W."/>
            <person name="Sharon A."/>
            <person name="Idan Y."/>
            <person name="Oren-Young L."/>
            <person name="Sieber C.M."/>
            <person name="Novak O."/>
            <person name="Pencik A."/>
            <person name="Tarkowska D."/>
            <person name="Hromadova K."/>
            <person name="Freeman S."/>
            <person name="Maymon M."/>
            <person name="Elazar M."/>
            <person name="Youssef S.A."/>
            <person name="El-Shabrawy E.S.M."/>
            <person name="Shalaby A.B.A."/>
            <person name="Houterman P."/>
            <person name="Brock N.L."/>
            <person name="Burkhardt I."/>
            <person name="Tsavkelova E.A."/>
            <person name="Dickschat J.S."/>
            <person name="Galuszka P."/>
            <person name="Gueldener U."/>
            <person name="Tudzynski B."/>
        </authorList>
    </citation>
    <scope>NUCLEOTIDE SEQUENCE [LARGE SCALE GENOMIC DNA]</scope>
    <source>
        <strain evidence="6">MRC7560</strain>
    </source>
</reference>
<keyword evidence="1" id="KW-0378">Hydrolase</keyword>
<dbReference type="SUPFAM" id="SSF52151">
    <property type="entry name" value="FabD/lysophospholipase-like"/>
    <property type="match status" value="1"/>
</dbReference>
<sequence>MDPTEVSRLRFCRFIRSFQCETVPCDLFVRACGPKSTWSSSGEVVQRLPSEAGVPEWLIDFYNTNKHLFHDADHGAHIEGLEIMIENGVPYFEVATASEPETEFCQLSSIADERSMAQARIDVFLQAFPSINIEIIGEEIVERLMDVAKGSILPLLSCVTDADIKDWLFTKNHCDLESYTFSFFEFLYQVIGILGVEHPLLPLSLPERILNTVPHDPENDRIVNLCKVADMVKHFKDNGPVLLDYKPLSPGTKTDQRSHATLGYFLSLQNIYFAEALKTWQPLLSKSPSQMEYLAAISFCDQSRLALSAERPAFLTLDTRVLEGLLRSRRKQHDQAAKALEVTRVEVVSQYGLCSMQVGIVTAELANCYNILRREELAELALSRCLELRLDADLSNRCDGIYIRLALADSLIGQAKYHEAVPVLESVMGNPNISATFRMMSVLRLTKSRRRMHDDAQKAFEQNSPLWTGFALLSNVSEILVMEYVEELGCSISELPRRQLGPSKNAKRLMEAVNSALYRLSSLTESPCWKWYRNVQKEYLAQVEQDTKVTKGKGKDEGLQSEYENELRTPLPRPFPTFLLRQMTKRPMTRGLVGTGSRAISGLFILKHIMHKIRELEFCHEDGIAYSSSSSSYTRHEYGMPRILEDSARVDKFLPCHYFDYMAGTSTASLNSIMLGRLRMSVDQAIDNFIDFSNDVLGQPLSFNTILPVRQFSSTKALEAFQKILMKSNLFANEDVSELRHAAKNETFRENGGRRTRTMTVSYNMSTGREHIWTSYDAPHRKISGGYSATIREVALATSATPLYFRPIKIDVNTHWDGRLAKNHTSYLALVEIARVHRKYPAVSVDLSSGPAMKPEARRKLEILAKTLTWTHFPPTPLKQRVSDIGKFLQYSRTESSPESEPNQFRELAESMGLEKAYTLSTEEVLPKPYPTSLRPASEVKESLQQIKFITENYLRKDEIRDVINRIAGEAVRIRRARAHANEEQWENFVK</sequence>
<dbReference type="VEuPathDB" id="FungiDB:FMAN_16033"/>
<dbReference type="Pfam" id="PF01734">
    <property type="entry name" value="Patatin"/>
    <property type="match status" value="1"/>
</dbReference>
<proteinExistence type="predicted"/>
<evidence type="ECO:0000256" key="1">
    <source>
        <dbReference type="ARBA" id="ARBA00022801"/>
    </source>
</evidence>
<organism evidence="5 6">
    <name type="scientific">Fusarium mangiferae</name>
    <name type="common">Mango malformation disease fungus</name>
    <dbReference type="NCBI Taxonomy" id="192010"/>
    <lineage>
        <taxon>Eukaryota</taxon>
        <taxon>Fungi</taxon>
        <taxon>Dikarya</taxon>
        <taxon>Ascomycota</taxon>
        <taxon>Pezizomycotina</taxon>
        <taxon>Sordariomycetes</taxon>
        <taxon>Hypocreomycetidae</taxon>
        <taxon>Hypocreales</taxon>
        <taxon>Nectriaceae</taxon>
        <taxon>Fusarium</taxon>
        <taxon>Fusarium fujikuroi species complex</taxon>
    </lineage>
</organism>
<evidence type="ECO:0000256" key="3">
    <source>
        <dbReference type="ARBA" id="ARBA00023098"/>
    </source>
</evidence>
<dbReference type="PANTHER" id="PTHR24185:SF1">
    <property type="entry name" value="CALCIUM-INDEPENDENT PHOSPHOLIPASE A2-GAMMA"/>
    <property type="match status" value="1"/>
</dbReference>
<dbReference type="GeneID" id="65094828"/>
<dbReference type="InterPro" id="IPR002641">
    <property type="entry name" value="PNPLA_dom"/>
</dbReference>